<dbReference type="PANTHER" id="PTHR36507:SF1">
    <property type="entry name" value="BLL1555 PROTEIN"/>
    <property type="match status" value="1"/>
</dbReference>
<dbReference type="PANTHER" id="PTHR36507">
    <property type="entry name" value="BLL1555 PROTEIN"/>
    <property type="match status" value="1"/>
</dbReference>
<evidence type="ECO:0000256" key="6">
    <source>
        <dbReference type="ARBA" id="ARBA00023008"/>
    </source>
</evidence>
<evidence type="ECO:0000313" key="10">
    <source>
        <dbReference type="Proteomes" id="UP000176992"/>
    </source>
</evidence>
<name>A0A1F5YGP9_9BACT</name>
<dbReference type="EMBL" id="MFIV01000048">
    <property type="protein sequence ID" value="OGF99021.1"/>
    <property type="molecule type" value="Genomic_DNA"/>
</dbReference>
<keyword evidence="3 7" id="KW-0479">Metal-binding</keyword>
<dbReference type="GO" id="GO:0005507">
    <property type="term" value="F:copper ion binding"/>
    <property type="evidence" value="ECO:0007669"/>
    <property type="project" value="InterPro"/>
</dbReference>
<evidence type="ECO:0000256" key="4">
    <source>
        <dbReference type="ARBA" id="ARBA00022764"/>
    </source>
</evidence>
<proteinExistence type="predicted"/>
<evidence type="ECO:0000313" key="9">
    <source>
        <dbReference type="EMBL" id="OGF99021.1"/>
    </source>
</evidence>
<gene>
    <name evidence="9" type="ORF">A2Z86_09590</name>
</gene>
<comment type="caution">
    <text evidence="9">The sequence shown here is derived from an EMBL/GenBank/DDBJ whole genome shotgun (WGS) entry which is preliminary data.</text>
</comment>
<dbReference type="InterPro" id="IPR002386">
    <property type="entry name" value="Amicyanin/Pseudoazurin"/>
</dbReference>
<dbReference type="AlphaFoldDB" id="A0A1F5YGP9"/>
<dbReference type="InterPro" id="IPR000923">
    <property type="entry name" value="BlueCu_1"/>
</dbReference>
<keyword evidence="4" id="KW-0574">Periplasm</keyword>
<feature type="binding site" evidence="7">
    <location>
        <position position="96"/>
    </location>
    <ligand>
        <name>Cu cation</name>
        <dbReference type="ChEBI" id="CHEBI:23378"/>
    </ligand>
</feature>
<accession>A0A1F5YGP9</accession>
<dbReference type="GO" id="GO:0042597">
    <property type="term" value="C:periplasmic space"/>
    <property type="evidence" value="ECO:0007669"/>
    <property type="project" value="UniProtKB-SubCell"/>
</dbReference>
<dbReference type="InterPro" id="IPR052721">
    <property type="entry name" value="ET_Amicyanin"/>
</dbReference>
<dbReference type="SUPFAM" id="SSF49503">
    <property type="entry name" value="Cupredoxins"/>
    <property type="match status" value="1"/>
</dbReference>
<dbReference type="PROSITE" id="PS51257">
    <property type="entry name" value="PROKAR_LIPOPROTEIN"/>
    <property type="match status" value="1"/>
</dbReference>
<feature type="binding site" evidence="7">
    <location>
        <position position="138"/>
    </location>
    <ligand>
        <name>Cu cation</name>
        <dbReference type="ChEBI" id="CHEBI:23378"/>
    </ligand>
</feature>
<sequence>MFNPGKSNFRAAFRLSGFLALVLFWAFISGCGGYGKSSYDTGNPVTPPIDNGGNGGGGGGASLHQVNMQNTRFQPAQLSISAGDTVKWVNQDDMIHTATSGTNGVADGNWNSGNLSKGGTFTRVFNTKGTFPYYCIPHYSLGMTGSITVQ</sequence>
<dbReference type="InterPro" id="IPR001235">
    <property type="entry name" value="Copper_blue_Plastocyanin"/>
</dbReference>
<evidence type="ECO:0000256" key="3">
    <source>
        <dbReference type="ARBA" id="ARBA00022723"/>
    </source>
</evidence>
<dbReference type="GO" id="GO:0009055">
    <property type="term" value="F:electron transfer activity"/>
    <property type="evidence" value="ECO:0007669"/>
    <property type="project" value="InterPro"/>
</dbReference>
<dbReference type="Gene3D" id="2.60.40.420">
    <property type="entry name" value="Cupredoxins - blue copper proteins"/>
    <property type="match status" value="1"/>
</dbReference>
<feature type="binding site" evidence="7">
    <location>
        <position position="143"/>
    </location>
    <ligand>
        <name>Cu cation</name>
        <dbReference type="ChEBI" id="CHEBI:23378"/>
    </ligand>
</feature>
<keyword evidence="5" id="KW-0249">Electron transport</keyword>
<keyword evidence="2" id="KW-0813">Transport</keyword>
<organism evidence="9 10">
    <name type="scientific">Candidatus Glassbacteria bacterium GWA2_58_10</name>
    <dbReference type="NCBI Taxonomy" id="1817865"/>
    <lineage>
        <taxon>Bacteria</taxon>
        <taxon>Candidatus Glassiibacteriota</taxon>
    </lineage>
</organism>
<reference evidence="9 10" key="1">
    <citation type="journal article" date="2016" name="Nat. Commun.">
        <title>Thousands of microbial genomes shed light on interconnected biogeochemical processes in an aquifer system.</title>
        <authorList>
            <person name="Anantharaman K."/>
            <person name="Brown C.T."/>
            <person name="Hug L.A."/>
            <person name="Sharon I."/>
            <person name="Castelle C.J."/>
            <person name="Probst A.J."/>
            <person name="Thomas B.C."/>
            <person name="Singh A."/>
            <person name="Wilkins M.J."/>
            <person name="Karaoz U."/>
            <person name="Brodie E.L."/>
            <person name="Williams K.H."/>
            <person name="Hubbard S.S."/>
            <person name="Banfield J.F."/>
        </authorList>
    </citation>
    <scope>NUCLEOTIDE SEQUENCE [LARGE SCALE GENOMIC DNA]</scope>
</reference>
<evidence type="ECO:0000259" key="8">
    <source>
        <dbReference type="Pfam" id="PF00127"/>
    </source>
</evidence>
<evidence type="ECO:0000256" key="2">
    <source>
        <dbReference type="ARBA" id="ARBA00022448"/>
    </source>
</evidence>
<feature type="binding site" evidence="7">
    <location>
        <position position="135"/>
    </location>
    <ligand>
        <name>Cu cation</name>
        <dbReference type="ChEBI" id="CHEBI:23378"/>
    </ligand>
</feature>
<comment type="subcellular location">
    <subcellularLocation>
        <location evidence="1">Periplasm</location>
    </subcellularLocation>
</comment>
<evidence type="ECO:0000256" key="7">
    <source>
        <dbReference type="PIRSR" id="PIRSR602386-1"/>
    </source>
</evidence>
<dbReference type="Proteomes" id="UP000176992">
    <property type="component" value="Unassembled WGS sequence"/>
</dbReference>
<keyword evidence="6 7" id="KW-0186">Copper</keyword>
<evidence type="ECO:0000256" key="1">
    <source>
        <dbReference type="ARBA" id="ARBA00004418"/>
    </source>
</evidence>
<dbReference type="Pfam" id="PF00127">
    <property type="entry name" value="Copper-bind"/>
    <property type="match status" value="1"/>
</dbReference>
<evidence type="ECO:0000256" key="5">
    <source>
        <dbReference type="ARBA" id="ARBA00022982"/>
    </source>
</evidence>
<dbReference type="PRINTS" id="PR00156">
    <property type="entry name" value="COPPERBLUE"/>
</dbReference>
<dbReference type="InterPro" id="IPR008972">
    <property type="entry name" value="Cupredoxin"/>
</dbReference>
<feature type="domain" description="Blue (type 1) copper" evidence="8">
    <location>
        <begin position="66"/>
        <end position="150"/>
    </location>
</feature>
<dbReference type="PRINTS" id="PR00155">
    <property type="entry name" value="AMICYANIN"/>
</dbReference>
<protein>
    <recommendedName>
        <fullName evidence="8">Blue (type 1) copper domain-containing protein</fullName>
    </recommendedName>
</protein>
<comment type="cofactor">
    <cofactor evidence="7">
        <name>Cu cation</name>
        <dbReference type="ChEBI" id="CHEBI:23378"/>
    </cofactor>
    <text evidence="7">Binds 1 copper ion per subunit.</text>
</comment>